<accession>A0A814WF03</accession>
<evidence type="ECO:0000256" key="1">
    <source>
        <dbReference type="ARBA" id="ARBA00010603"/>
    </source>
</evidence>
<dbReference type="InterPro" id="IPR019142">
    <property type="entry name" value="Dymeclin"/>
</dbReference>
<sequence>MDGILIDDEQANSIIGDQEDDDNDSITTIKPMGKISYTERSLNEISLDGLLVAVVLRTIQFNMTRMRGKYLHTNCFAALANMSSQFQNLHTYVSQRIVSLFNLLARKHTKTLDLIQQQQQTLTTNTSNDNIFNENVQDLSIIEDVMRMVLEIINSCLTHTLQHNINLIYTLLYNKDIFDNYRAHLSFQDILQNIDTKFPELKFTYVGEEQCEDFFVPYIWTLVYKSCNFYWSPESILIFKQQQSLISQ</sequence>
<gene>
    <name evidence="5" type="ORF">SEV965_LOCUS21163</name>
</gene>
<reference evidence="5" key="1">
    <citation type="submission" date="2021-02" db="EMBL/GenBank/DDBJ databases">
        <authorList>
            <person name="Nowell W R."/>
        </authorList>
    </citation>
    <scope>NUCLEOTIDE SEQUENCE</scope>
</reference>
<proteinExistence type="inferred from homology"/>
<evidence type="ECO:0000313" key="5">
    <source>
        <dbReference type="EMBL" id="CAF1201372.1"/>
    </source>
</evidence>
<name>A0A814WF03_9BILA</name>
<dbReference type="Proteomes" id="UP000663889">
    <property type="component" value="Unassembled WGS sequence"/>
</dbReference>
<keyword evidence="3" id="KW-0519">Myristate</keyword>
<comment type="similarity">
    <text evidence="1">Belongs to the dymeclin family.</text>
</comment>
<dbReference type="GO" id="GO:0007030">
    <property type="term" value="P:Golgi organization"/>
    <property type="evidence" value="ECO:0007669"/>
    <property type="project" value="TreeGrafter"/>
</dbReference>
<dbReference type="EMBL" id="CAJNOU010001418">
    <property type="protein sequence ID" value="CAF1201372.1"/>
    <property type="molecule type" value="Genomic_DNA"/>
</dbReference>
<keyword evidence="4" id="KW-0449">Lipoprotein</keyword>
<evidence type="ECO:0000256" key="3">
    <source>
        <dbReference type="ARBA" id="ARBA00022707"/>
    </source>
</evidence>
<protein>
    <recommendedName>
        <fullName evidence="2">Dymeclin</fullName>
    </recommendedName>
</protein>
<comment type="caution">
    <text evidence="5">The sequence shown here is derived from an EMBL/GenBank/DDBJ whole genome shotgun (WGS) entry which is preliminary data.</text>
</comment>
<dbReference type="PANTHER" id="PTHR12895:SF9">
    <property type="entry name" value="DYMECLIN"/>
    <property type="match status" value="1"/>
</dbReference>
<evidence type="ECO:0000256" key="4">
    <source>
        <dbReference type="ARBA" id="ARBA00023288"/>
    </source>
</evidence>
<dbReference type="PANTHER" id="PTHR12895">
    <property type="entry name" value="DYMECLIN"/>
    <property type="match status" value="1"/>
</dbReference>
<organism evidence="5 6">
    <name type="scientific">Rotaria sordida</name>
    <dbReference type="NCBI Taxonomy" id="392033"/>
    <lineage>
        <taxon>Eukaryota</taxon>
        <taxon>Metazoa</taxon>
        <taxon>Spiralia</taxon>
        <taxon>Gnathifera</taxon>
        <taxon>Rotifera</taxon>
        <taxon>Eurotatoria</taxon>
        <taxon>Bdelloidea</taxon>
        <taxon>Philodinida</taxon>
        <taxon>Philodinidae</taxon>
        <taxon>Rotaria</taxon>
    </lineage>
</organism>
<dbReference type="GO" id="GO:0005794">
    <property type="term" value="C:Golgi apparatus"/>
    <property type="evidence" value="ECO:0007669"/>
    <property type="project" value="TreeGrafter"/>
</dbReference>
<evidence type="ECO:0000313" key="6">
    <source>
        <dbReference type="Proteomes" id="UP000663889"/>
    </source>
</evidence>
<evidence type="ECO:0000256" key="2">
    <source>
        <dbReference type="ARBA" id="ARBA00015736"/>
    </source>
</evidence>
<dbReference type="AlphaFoldDB" id="A0A814WF03"/>
<dbReference type="Pfam" id="PF09742">
    <property type="entry name" value="Dymeclin"/>
    <property type="match status" value="1"/>
</dbReference>